<dbReference type="Proteomes" id="UP000887568">
    <property type="component" value="Unplaced"/>
</dbReference>
<reference evidence="15" key="1">
    <citation type="submission" date="2022-11" db="UniProtKB">
        <authorList>
            <consortium name="EnsemblMetazoa"/>
        </authorList>
    </citation>
    <scope>IDENTIFICATION</scope>
</reference>
<dbReference type="PROSITE" id="PS00420">
    <property type="entry name" value="SRCR_1"/>
    <property type="match status" value="1"/>
</dbReference>
<dbReference type="RefSeq" id="XP_038069987.1">
    <property type="nucleotide sequence ID" value="XM_038214059.1"/>
</dbReference>
<dbReference type="GeneID" id="119739210"/>
<evidence type="ECO:0000259" key="14">
    <source>
        <dbReference type="PROSITE" id="PS50287"/>
    </source>
</evidence>
<dbReference type="OrthoDB" id="536948at2759"/>
<evidence type="ECO:0000256" key="5">
    <source>
        <dbReference type="ARBA" id="ARBA00022989"/>
    </source>
</evidence>
<dbReference type="FunFam" id="3.10.250.10:FF:000007">
    <property type="entry name" value="Soluble scavenger receptor cysteine-rich domain-containing protein SSC5D"/>
    <property type="match status" value="1"/>
</dbReference>
<evidence type="ECO:0000256" key="1">
    <source>
        <dbReference type="ARBA" id="ARBA00004167"/>
    </source>
</evidence>
<evidence type="ECO:0000256" key="13">
    <source>
        <dbReference type="SAM" id="SignalP"/>
    </source>
</evidence>
<dbReference type="PANTHER" id="PTHR19331:SF465">
    <property type="entry name" value="EGG PEPTIDE SPERACT RECEPTOR"/>
    <property type="match status" value="1"/>
</dbReference>
<dbReference type="FunFam" id="3.10.250.10:FF:000016">
    <property type="entry name" value="Scavenger receptor cysteine-rich protein type 12"/>
    <property type="match status" value="1"/>
</dbReference>
<feature type="domain" description="SRCR" evidence="14">
    <location>
        <begin position="152"/>
        <end position="251"/>
    </location>
</feature>
<keyword evidence="7 10" id="KW-1015">Disulfide bond</keyword>
<feature type="compositionally biased region" description="Polar residues" evidence="11">
    <location>
        <begin position="511"/>
        <end position="526"/>
    </location>
</feature>
<feature type="signal peptide" evidence="13">
    <location>
        <begin position="1"/>
        <end position="36"/>
    </location>
</feature>
<evidence type="ECO:0000256" key="3">
    <source>
        <dbReference type="ARBA" id="ARBA00022729"/>
    </source>
</evidence>
<evidence type="ECO:0000256" key="7">
    <source>
        <dbReference type="ARBA" id="ARBA00023157"/>
    </source>
</evidence>
<evidence type="ECO:0000256" key="2">
    <source>
        <dbReference type="ARBA" id="ARBA00022692"/>
    </source>
</evidence>
<proteinExistence type="predicted"/>
<dbReference type="AlphaFoldDB" id="A0A914B1V6"/>
<evidence type="ECO:0000256" key="10">
    <source>
        <dbReference type="PROSITE-ProRule" id="PRU00196"/>
    </source>
</evidence>
<feature type="transmembrane region" description="Helical" evidence="12">
    <location>
        <begin position="479"/>
        <end position="501"/>
    </location>
</feature>
<evidence type="ECO:0000256" key="9">
    <source>
        <dbReference type="ARBA" id="ARBA00023180"/>
    </source>
</evidence>
<dbReference type="PANTHER" id="PTHR19331">
    <property type="entry name" value="SCAVENGER RECEPTOR DOMAIN-CONTAINING"/>
    <property type="match status" value="1"/>
</dbReference>
<dbReference type="SUPFAM" id="SSF56487">
    <property type="entry name" value="SRCR-like"/>
    <property type="match status" value="4"/>
</dbReference>
<evidence type="ECO:0000256" key="12">
    <source>
        <dbReference type="SAM" id="Phobius"/>
    </source>
</evidence>
<evidence type="ECO:0000256" key="4">
    <source>
        <dbReference type="ARBA" id="ARBA00022737"/>
    </source>
</evidence>
<feature type="domain" description="SRCR" evidence="14">
    <location>
        <begin position="44"/>
        <end position="142"/>
    </location>
</feature>
<keyword evidence="2 12" id="KW-0812">Transmembrane</keyword>
<feature type="region of interest" description="Disordered" evidence="11">
    <location>
        <begin position="511"/>
        <end position="530"/>
    </location>
</feature>
<dbReference type="PRINTS" id="PR00258">
    <property type="entry name" value="SPERACTRCPTR"/>
</dbReference>
<dbReference type="Gene3D" id="3.10.250.10">
    <property type="entry name" value="SRCR-like domain"/>
    <property type="match status" value="4"/>
</dbReference>
<dbReference type="SMART" id="SM00202">
    <property type="entry name" value="SR"/>
    <property type="match status" value="4"/>
</dbReference>
<keyword evidence="4" id="KW-0677">Repeat</keyword>
<dbReference type="Pfam" id="PF00530">
    <property type="entry name" value="SRCR"/>
    <property type="match status" value="4"/>
</dbReference>
<keyword evidence="6 12" id="KW-0472">Membrane</keyword>
<keyword evidence="3 13" id="KW-0732">Signal</keyword>
<evidence type="ECO:0000313" key="16">
    <source>
        <dbReference type="Proteomes" id="UP000887568"/>
    </source>
</evidence>
<feature type="region of interest" description="Disordered" evidence="11">
    <location>
        <begin position="582"/>
        <end position="627"/>
    </location>
</feature>
<organism evidence="15 16">
    <name type="scientific">Patiria miniata</name>
    <name type="common">Bat star</name>
    <name type="synonym">Asterina miniata</name>
    <dbReference type="NCBI Taxonomy" id="46514"/>
    <lineage>
        <taxon>Eukaryota</taxon>
        <taxon>Metazoa</taxon>
        <taxon>Echinodermata</taxon>
        <taxon>Eleutherozoa</taxon>
        <taxon>Asterozoa</taxon>
        <taxon>Asteroidea</taxon>
        <taxon>Valvatacea</taxon>
        <taxon>Valvatida</taxon>
        <taxon>Asterinidae</taxon>
        <taxon>Patiria</taxon>
    </lineage>
</organism>
<dbReference type="PROSITE" id="PS50287">
    <property type="entry name" value="SRCR_2"/>
    <property type="match status" value="4"/>
</dbReference>
<name>A0A914B1V6_PATMI</name>
<evidence type="ECO:0000256" key="6">
    <source>
        <dbReference type="ARBA" id="ARBA00023136"/>
    </source>
</evidence>
<evidence type="ECO:0000256" key="11">
    <source>
        <dbReference type="SAM" id="MobiDB-lite"/>
    </source>
</evidence>
<feature type="domain" description="SRCR" evidence="14">
    <location>
        <begin position="260"/>
        <end position="358"/>
    </location>
</feature>
<feature type="disulfide bond" evidence="10">
    <location>
        <begin position="112"/>
        <end position="122"/>
    </location>
</feature>
<evidence type="ECO:0000256" key="8">
    <source>
        <dbReference type="ARBA" id="ARBA00023170"/>
    </source>
</evidence>
<dbReference type="InterPro" id="IPR036772">
    <property type="entry name" value="SRCR-like_dom_sf"/>
</dbReference>
<dbReference type="InterPro" id="IPR001190">
    <property type="entry name" value="SRCR"/>
</dbReference>
<keyword evidence="5 12" id="KW-1133">Transmembrane helix</keyword>
<feature type="disulfide bond" evidence="10">
    <location>
        <begin position="437"/>
        <end position="447"/>
    </location>
</feature>
<protein>
    <recommendedName>
        <fullName evidence="14">SRCR domain-containing protein</fullName>
    </recommendedName>
</protein>
<feature type="disulfide bond" evidence="10">
    <location>
        <begin position="329"/>
        <end position="339"/>
    </location>
</feature>
<accession>A0A914B1V6</accession>
<feature type="chain" id="PRO_5037540592" description="SRCR domain-containing protein" evidence="13">
    <location>
        <begin position="37"/>
        <end position="627"/>
    </location>
</feature>
<dbReference type="GO" id="GO:0016020">
    <property type="term" value="C:membrane"/>
    <property type="evidence" value="ECO:0007669"/>
    <property type="project" value="UniProtKB-SubCell"/>
</dbReference>
<sequence length="627" mass="67393">MSREKLSTKPLLIRVKFVVLWLVFFIIAGTTRGASGKDPFDVQIRLVGGSSPFEGRVEIRSINWETVCDDQWDIKDAQVVCRQLGYGRAISATKAASFGQGSGRIGIRAVDCVGTEEELMLCPKSYSVSGCSHSNDAGVICSGTEQIGELSIRLVGGNIYLDGRVEVYTSGVWKTLCDDSWGMDDATVACRQLGYGEPRSVVGSAWFGQGSGDVYSYGLDCVGTEQSLRQCPKAELNIPCRHTQDAGVRCSAPQPDRYKIRLVNGGSPLQGTVEVYDGRWGTVCDRGWDMNDAQVVCRQLGYGDAVSAWKGAHFGTDFFRGPIVDNVRCLGDENFLYECQLFRSGSCGSRHEAGVSCSGTDPENGKVTLVDGDGESGRVVIYFERELGTICGNGWTTVNSDVLCKELGFTASEKYDGNKDVTWLSDNPKVLLESVNCEGDEQRLVQCSHSGWDNSDCDHKGDVWVRCIYQMESSVSSSLSAGGVAGVVIGSIAGFFILLYCCKGCLASSKSTSTETQGQGSATAYSQVPPGETVVAPPMVHYHPPRQSLTIREAASPSAPPSSLADEAPPAYDAVMARPNQFPTVPTESVHGGHQPVASTHPAVYPGPPDPNHPPSLMHPPPPNLYL</sequence>
<keyword evidence="16" id="KW-1185">Reference proteome</keyword>
<feature type="compositionally biased region" description="Pro residues" evidence="11">
    <location>
        <begin position="605"/>
        <end position="627"/>
    </location>
</feature>
<keyword evidence="8" id="KW-0675">Receptor</keyword>
<feature type="disulfide bond" evidence="10">
    <location>
        <begin position="221"/>
        <end position="231"/>
    </location>
</feature>
<dbReference type="OMA" id="MDDLACS"/>
<keyword evidence="9" id="KW-0325">Glycoprotein</keyword>
<comment type="caution">
    <text evidence="10">Lacks conserved residue(s) required for the propagation of feature annotation.</text>
</comment>
<dbReference type="EnsemblMetazoa" id="XM_038214059.1">
    <property type="protein sequence ID" value="XP_038069987.1"/>
    <property type="gene ID" value="LOC119739210"/>
</dbReference>
<feature type="domain" description="SRCR" evidence="14">
    <location>
        <begin position="367"/>
        <end position="468"/>
    </location>
</feature>
<dbReference type="FunFam" id="3.10.250.10:FF:000009">
    <property type="entry name" value="WC1"/>
    <property type="match status" value="2"/>
</dbReference>
<comment type="subcellular location">
    <subcellularLocation>
        <location evidence="1">Membrane</location>
        <topology evidence="1">Single-pass membrane protein</topology>
    </subcellularLocation>
</comment>
<evidence type="ECO:0000313" key="15">
    <source>
        <dbReference type="EnsemblMetazoa" id="XP_038069987.1"/>
    </source>
</evidence>